<reference evidence="2 3" key="1">
    <citation type="journal article" date="2014" name="Genome Announc.">
        <title>Draft genome sequence of the pathogenic fungus Scedosporium apiospermum.</title>
        <authorList>
            <person name="Vandeputte P."/>
            <person name="Ghamrawi S."/>
            <person name="Rechenmann M."/>
            <person name="Iltis A."/>
            <person name="Giraud S."/>
            <person name="Fleury M."/>
            <person name="Thornton C."/>
            <person name="Delhaes L."/>
            <person name="Meyer W."/>
            <person name="Papon N."/>
            <person name="Bouchara J.P."/>
        </authorList>
    </citation>
    <scope>NUCLEOTIDE SEQUENCE [LARGE SCALE GENOMIC DNA]</scope>
    <source>
        <strain evidence="2 3">IHEM 14462</strain>
    </source>
</reference>
<gene>
    <name evidence="2" type="ORF">SAPIO_CDS3897</name>
</gene>
<keyword evidence="3" id="KW-1185">Reference proteome</keyword>
<dbReference type="Proteomes" id="UP000028545">
    <property type="component" value="Unassembled WGS sequence"/>
</dbReference>
<feature type="region of interest" description="Disordered" evidence="1">
    <location>
        <begin position="1"/>
        <end position="25"/>
    </location>
</feature>
<evidence type="ECO:0000256" key="1">
    <source>
        <dbReference type="SAM" id="MobiDB-lite"/>
    </source>
</evidence>
<name>A0A084G8U4_PSEDA</name>
<dbReference type="RefSeq" id="XP_016643555.1">
    <property type="nucleotide sequence ID" value="XM_016786579.1"/>
</dbReference>
<protein>
    <submittedName>
        <fullName evidence="2">Uncharacterized protein</fullName>
    </submittedName>
</protein>
<dbReference type="GeneID" id="27722969"/>
<sequence length="219" mass="23951">MADDKKPSHGYGTAEGYHIPNEDLLDPIRGDFVTVSPRATPQSSSPQRHPLLQRVQIRNGALAEGGRQLKGHTRKFSLPRVSNQPAISHPEPQFRNSERASPFGDLGGTAHDSTAAPRGLAVEPHPRHYAAEEVPQKAQAPFRTPAFAYTERPSPLSLGNVSSDRRTTLAERRHQVPPHSLGTGGERSLGAHTRYNDVDESLAEGTRAQRPGPQRTDYV</sequence>
<comment type="caution">
    <text evidence="2">The sequence shown here is derived from an EMBL/GenBank/DDBJ whole genome shotgun (WGS) entry which is preliminary data.</text>
</comment>
<dbReference type="VEuPathDB" id="FungiDB:SAPIO_CDS3897"/>
<evidence type="ECO:0000313" key="2">
    <source>
        <dbReference type="EMBL" id="KEZ43756.1"/>
    </source>
</evidence>
<organism evidence="2 3">
    <name type="scientific">Pseudallescheria apiosperma</name>
    <name type="common">Scedosporium apiospermum</name>
    <dbReference type="NCBI Taxonomy" id="563466"/>
    <lineage>
        <taxon>Eukaryota</taxon>
        <taxon>Fungi</taxon>
        <taxon>Dikarya</taxon>
        <taxon>Ascomycota</taxon>
        <taxon>Pezizomycotina</taxon>
        <taxon>Sordariomycetes</taxon>
        <taxon>Hypocreomycetidae</taxon>
        <taxon>Microascales</taxon>
        <taxon>Microascaceae</taxon>
        <taxon>Scedosporium</taxon>
    </lineage>
</organism>
<proteinExistence type="predicted"/>
<feature type="compositionally biased region" description="Basic and acidic residues" evidence="1">
    <location>
        <begin position="124"/>
        <end position="135"/>
    </location>
</feature>
<dbReference type="AlphaFoldDB" id="A0A084G8U4"/>
<feature type="compositionally biased region" description="Basic and acidic residues" evidence="1">
    <location>
        <begin position="163"/>
        <end position="174"/>
    </location>
</feature>
<evidence type="ECO:0000313" key="3">
    <source>
        <dbReference type="Proteomes" id="UP000028545"/>
    </source>
</evidence>
<feature type="region of interest" description="Disordered" evidence="1">
    <location>
        <begin position="60"/>
        <end position="219"/>
    </location>
</feature>
<dbReference type="HOGENOM" id="CLU_1262171_0_0_1"/>
<dbReference type="EMBL" id="JOWA01000090">
    <property type="protein sequence ID" value="KEZ43756.1"/>
    <property type="molecule type" value="Genomic_DNA"/>
</dbReference>
<accession>A0A084G8U4</accession>
<dbReference type="KEGG" id="sapo:SAPIO_CDS3897"/>